<dbReference type="EMBL" id="CP009246">
    <property type="protein sequence ID" value="APT87352.1"/>
    <property type="molecule type" value="Genomic_DNA"/>
</dbReference>
<gene>
    <name evidence="5" type="ORF">CFL01nite_19570</name>
    <name evidence="4" type="ORF">CFLV_09235</name>
</gene>
<dbReference type="Pfam" id="PF02826">
    <property type="entry name" value="2-Hacid_dh_C"/>
    <property type="match status" value="1"/>
</dbReference>
<proteinExistence type="predicted"/>
<evidence type="ECO:0000256" key="2">
    <source>
        <dbReference type="ARBA" id="ARBA00023027"/>
    </source>
</evidence>
<keyword evidence="1" id="KW-0560">Oxidoreductase</keyword>
<dbReference type="OrthoDB" id="4324715at2"/>
<dbReference type="GO" id="GO:0016491">
    <property type="term" value="F:oxidoreductase activity"/>
    <property type="evidence" value="ECO:0007669"/>
    <property type="project" value="UniProtKB-KW"/>
</dbReference>
<accession>A0A1L7CNC0</accession>
<dbReference type="PANTHER" id="PTHR43333:SF1">
    <property type="entry name" value="D-ISOMER SPECIFIC 2-HYDROXYACID DEHYDROGENASE NAD-BINDING DOMAIN-CONTAINING PROTEIN"/>
    <property type="match status" value="1"/>
</dbReference>
<organism evidence="4 6">
    <name type="scientific">Corynebacterium flavescens</name>
    <dbReference type="NCBI Taxonomy" id="28028"/>
    <lineage>
        <taxon>Bacteria</taxon>
        <taxon>Bacillati</taxon>
        <taxon>Actinomycetota</taxon>
        <taxon>Actinomycetes</taxon>
        <taxon>Mycobacteriales</taxon>
        <taxon>Corynebacteriaceae</taxon>
        <taxon>Corynebacterium</taxon>
    </lineage>
</organism>
<dbReference type="KEGG" id="cfc:CFLV_09235"/>
<dbReference type="Proteomes" id="UP000185479">
    <property type="component" value="Chromosome"/>
</dbReference>
<dbReference type="InterPro" id="IPR036291">
    <property type="entry name" value="NAD(P)-bd_dom_sf"/>
</dbReference>
<evidence type="ECO:0000313" key="4">
    <source>
        <dbReference type="EMBL" id="APT87352.1"/>
    </source>
</evidence>
<dbReference type="InterPro" id="IPR006140">
    <property type="entry name" value="D-isomer_DH_NAD-bd"/>
</dbReference>
<dbReference type="Gene3D" id="3.40.50.720">
    <property type="entry name" value="NAD(P)-binding Rossmann-like Domain"/>
    <property type="match status" value="2"/>
</dbReference>
<reference evidence="4 6" key="1">
    <citation type="submission" date="2014-08" db="EMBL/GenBank/DDBJ databases">
        <title>Complete genome sequence of Corynebacterium flavescens OJ8(T)(=DSM 20296(T)), isolated from cheese.</title>
        <authorList>
            <person name="Ruckert C."/>
            <person name="Albersmeier A."/>
            <person name="Winkler A."/>
            <person name="Kalinowski J."/>
        </authorList>
    </citation>
    <scope>NUCLEOTIDE SEQUENCE [LARGE SCALE GENOMIC DNA]</scope>
    <source>
        <strain evidence="4 6">OJ8</strain>
    </source>
</reference>
<evidence type="ECO:0000313" key="7">
    <source>
        <dbReference type="Proteomes" id="UP000315353"/>
    </source>
</evidence>
<dbReference type="STRING" id="28028.CFLV_09235"/>
<feature type="domain" description="D-isomer specific 2-hydroxyacid dehydrogenase NAD-binding" evidence="3">
    <location>
        <begin position="111"/>
        <end position="268"/>
    </location>
</feature>
<evidence type="ECO:0000313" key="6">
    <source>
        <dbReference type="Proteomes" id="UP000185479"/>
    </source>
</evidence>
<dbReference type="GeneID" id="82880883"/>
<dbReference type="PANTHER" id="PTHR43333">
    <property type="entry name" value="2-HACID_DH_C DOMAIN-CONTAINING PROTEIN"/>
    <property type="match status" value="1"/>
</dbReference>
<name>A0A1L7CNC0_CORFL</name>
<keyword evidence="2" id="KW-0520">NAD</keyword>
<dbReference type="SUPFAM" id="SSF51735">
    <property type="entry name" value="NAD(P)-binding Rossmann-fold domains"/>
    <property type="match status" value="1"/>
</dbReference>
<evidence type="ECO:0000313" key="5">
    <source>
        <dbReference type="EMBL" id="GEB98462.1"/>
    </source>
</evidence>
<dbReference type="RefSeq" id="WP_075730272.1">
    <property type="nucleotide sequence ID" value="NZ_BJNB01000035.1"/>
</dbReference>
<evidence type="ECO:0000259" key="3">
    <source>
        <dbReference type="Pfam" id="PF02826"/>
    </source>
</evidence>
<dbReference type="Proteomes" id="UP000315353">
    <property type="component" value="Unassembled WGS sequence"/>
</dbReference>
<dbReference type="AlphaFoldDB" id="A0A1L7CNC0"/>
<evidence type="ECO:0000256" key="1">
    <source>
        <dbReference type="ARBA" id="ARBA00023002"/>
    </source>
</evidence>
<keyword evidence="6" id="KW-1185">Reference proteome</keyword>
<dbReference type="EMBL" id="BJNB01000035">
    <property type="protein sequence ID" value="GEB98462.1"/>
    <property type="molecule type" value="Genomic_DNA"/>
</dbReference>
<dbReference type="GO" id="GO:0051287">
    <property type="term" value="F:NAD binding"/>
    <property type="evidence" value="ECO:0007669"/>
    <property type="project" value="InterPro"/>
</dbReference>
<dbReference type="CDD" id="cd12159">
    <property type="entry name" value="2-Hacid_dh_2"/>
    <property type="match status" value="1"/>
</dbReference>
<protein>
    <recommendedName>
        <fullName evidence="3">D-isomer specific 2-hydroxyacid dehydrogenase NAD-binding domain-containing protein</fullName>
    </recommendedName>
</protein>
<sequence>MRYAILPHPWTETTSVLDAAGHTQVPLDEAEFLVFNGAPGEFPDPLPESIGFVQVPFAGVDHVLDLIRKTHAETGVRWSNAAGLYDSTVAESTIALLLAQLHAHKRVGTSWDNRDEVEAHTSFLFEDRTVAIIGAGGIGTKLIEMLSGFGPRIIAVTRSGRPVAGADETHPVSEVEKVWPNADYFVFLTPLTDETYHLGNAEVFAAMPSHAVVINVGRGPLIDTAALVEALSNGEIAGAGLDVTDPEPLPDGHPLWEMPNCIITPHVANPPYSVRKRIGEHTLKAAEAFAADKPLPTEVNAEAGY</sequence>
<reference evidence="5 7" key="2">
    <citation type="submission" date="2019-06" db="EMBL/GenBank/DDBJ databases">
        <title>Whole genome shotgun sequence of Corynebacterium flavescens NBRC 14136.</title>
        <authorList>
            <person name="Hosoyama A."/>
            <person name="Uohara A."/>
            <person name="Ohji S."/>
            <person name="Ichikawa N."/>
        </authorList>
    </citation>
    <scope>NUCLEOTIDE SEQUENCE [LARGE SCALE GENOMIC DNA]</scope>
    <source>
        <strain evidence="5 7">NBRC 14136</strain>
    </source>
</reference>